<feature type="domain" description="Membrane insertase YidC/Oxa/ALB C-terminal" evidence="16">
    <location>
        <begin position="371"/>
        <end position="575"/>
    </location>
</feature>
<evidence type="ECO:0000256" key="9">
    <source>
        <dbReference type="ARBA" id="ARBA00023136"/>
    </source>
</evidence>
<feature type="transmembrane region" description="Helical" evidence="13">
    <location>
        <begin position="371"/>
        <end position="391"/>
    </location>
</feature>
<organism evidence="17 18">
    <name type="scientific">Moheibacter stercoris</name>
    <dbReference type="NCBI Taxonomy" id="1628251"/>
    <lineage>
        <taxon>Bacteria</taxon>
        <taxon>Pseudomonadati</taxon>
        <taxon>Bacteroidota</taxon>
        <taxon>Flavobacteriia</taxon>
        <taxon>Flavobacteriales</taxon>
        <taxon>Weeksellaceae</taxon>
        <taxon>Moheibacter</taxon>
    </lineage>
</organism>
<dbReference type="CDD" id="cd20070">
    <property type="entry name" value="5TM_YidC_Alb3"/>
    <property type="match status" value="1"/>
</dbReference>
<proteinExistence type="inferred from homology"/>
<evidence type="ECO:0000256" key="14">
    <source>
        <dbReference type="SAM" id="Coils"/>
    </source>
</evidence>
<feature type="coiled-coil region" evidence="14">
    <location>
        <begin position="32"/>
        <end position="63"/>
    </location>
</feature>
<feature type="transmembrane region" description="Helical" evidence="13">
    <location>
        <begin position="533"/>
        <end position="552"/>
    </location>
</feature>
<keyword evidence="7 13" id="KW-0653">Protein transport</keyword>
<accession>A0ABV2LX12</accession>
<evidence type="ECO:0000256" key="1">
    <source>
        <dbReference type="ARBA" id="ARBA00004429"/>
    </source>
</evidence>
<feature type="transmembrane region" description="Helical" evidence="13">
    <location>
        <begin position="436"/>
        <end position="456"/>
    </location>
</feature>
<dbReference type="InterPro" id="IPR038221">
    <property type="entry name" value="YidC_periplasmic_sf"/>
</dbReference>
<dbReference type="NCBIfam" id="NF002356">
    <property type="entry name" value="PRK01318.2-3"/>
    <property type="match status" value="1"/>
</dbReference>
<evidence type="ECO:0000256" key="2">
    <source>
        <dbReference type="ARBA" id="ARBA00010527"/>
    </source>
</evidence>
<dbReference type="InterPro" id="IPR047196">
    <property type="entry name" value="YidC_ALB_C"/>
</dbReference>
<dbReference type="Proteomes" id="UP001549146">
    <property type="component" value="Unassembled WGS sequence"/>
</dbReference>
<feature type="region of interest" description="Disordered" evidence="15">
    <location>
        <begin position="589"/>
        <end position="628"/>
    </location>
</feature>
<keyword evidence="6 13" id="KW-0812">Transmembrane</keyword>
<feature type="transmembrane region" description="Helical" evidence="13">
    <location>
        <begin position="558"/>
        <end position="578"/>
    </location>
</feature>
<evidence type="ECO:0000256" key="7">
    <source>
        <dbReference type="ARBA" id="ARBA00022927"/>
    </source>
</evidence>
<dbReference type="NCBIfam" id="TIGR03593">
    <property type="entry name" value="yidC_nterm"/>
    <property type="match status" value="1"/>
</dbReference>
<dbReference type="NCBIfam" id="TIGR03592">
    <property type="entry name" value="yidC_oxa1_cterm"/>
    <property type="match status" value="1"/>
</dbReference>
<dbReference type="EMBL" id="JBEPMO010000009">
    <property type="protein sequence ID" value="MET3732157.1"/>
    <property type="molecule type" value="Genomic_DNA"/>
</dbReference>
<dbReference type="PRINTS" id="PR00701">
    <property type="entry name" value="60KDINNERMP"/>
</dbReference>
<dbReference type="PANTHER" id="PTHR12428:SF65">
    <property type="entry name" value="CYTOCHROME C OXIDASE ASSEMBLY PROTEIN COX18, MITOCHONDRIAL"/>
    <property type="match status" value="1"/>
</dbReference>
<reference evidence="17 18" key="1">
    <citation type="submission" date="2024-06" db="EMBL/GenBank/DDBJ databases">
        <title>Genomic Encyclopedia of Type Strains, Phase IV (KMG-IV): sequencing the most valuable type-strain genomes for metagenomic binning, comparative biology and taxonomic classification.</title>
        <authorList>
            <person name="Goeker M."/>
        </authorList>
    </citation>
    <scope>NUCLEOTIDE SEQUENCE [LARGE SCALE GENOMIC DNA]</scope>
    <source>
        <strain evidence="17 18">DSM 29388</strain>
    </source>
</reference>
<keyword evidence="5 13" id="KW-1003">Cell membrane</keyword>
<gene>
    <name evidence="13" type="primary">yidC</name>
    <name evidence="17" type="ORF">ABID46_001744</name>
</gene>
<dbReference type="InterPro" id="IPR019998">
    <property type="entry name" value="Membr_insert_YidC"/>
</dbReference>
<keyword evidence="4 13" id="KW-0813">Transport</keyword>
<evidence type="ECO:0000256" key="5">
    <source>
        <dbReference type="ARBA" id="ARBA00022475"/>
    </source>
</evidence>
<dbReference type="InterPro" id="IPR028055">
    <property type="entry name" value="YidC/Oxa/ALB_C"/>
</dbReference>
<comment type="subunit">
    <text evidence="13">Interacts with the Sec translocase complex via SecD. Specifically interacts with transmembrane segments of nascent integral membrane proteins during membrane integration.</text>
</comment>
<evidence type="ECO:0000313" key="17">
    <source>
        <dbReference type="EMBL" id="MET3732157.1"/>
    </source>
</evidence>
<keyword evidence="14" id="KW-0175">Coiled coil</keyword>
<dbReference type="PANTHER" id="PTHR12428">
    <property type="entry name" value="OXA1"/>
    <property type="match status" value="1"/>
</dbReference>
<evidence type="ECO:0000256" key="11">
    <source>
        <dbReference type="ARBA" id="ARBA00033245"/>
    </source>
</evidence>
<dbReference type="RefSeq" id="WP_354509099.1">
    <property type="nucleotide sequence ID" value="NZ_JBEPMO010000009.1"/>
</dbReference>
<comment type="function">
    <text evidence="13">Required for the insertion and/or proper folding and/or complex formation of integral membrane proteins into the membrane. Involved in integration of membrane proteins that insert both dependently and independently of the Sec translocase complex, as well as at least some lipoproteins. Aids folding of multispanning membrane proteins.</text>
</comment>
<keyword evidence="9 13" id="KW-0472">Membrane</keyword>
<dbReference type="HAMAP" id="MF_01810">
    <property type="entry name" value="YidC_type1"/>
    <property type="match status" value="1"/>
</dbReference>
<keyword evidence="8 13" id="KW-1133">Transmembrane helix</keyword>
<evidence type="ECO:0000256" key="8">
    <source>
        <dbReference type="ARBA" id="ARBA00022989"/>
    </source>
</evidence>
<name>A0ABV2LX12_9FLAO</name>
<evidence type="ECO:0000256" key="6">
    <source>
        <dbReference type="ARBA" id="ARBA00022692"/>
    </source>
</evidence>
<dbReference type="Pfam" id="PF02096">
    <property type="entry name" value="60KD_IMP"/>
    <property type="match status" value="1"/>
</dbReference>
<comment type="subcellular location">
    <subcellularLocation>
        <location evidence="1">Cell inner membrane</location>
        <topology evidence="1">Multi-pass membrane protein</topology>
    </subcellularLocation>
    <subcellularLocation>
        <location evidence="13">Cell membrane</location>
        <topology evidence="13">Multi-pass membrane protein</topology>
    </subcellularLocation>
</comment>
<dbReference type="CDD" id="cd19961">
    <property type="entry name" value="EcYidC-like_peri"/>
    <property type="match status" value="1"/>
</dbReference>
<protein>
    <recommendedName>
        <fullName evidence="3 13">Membrane protein insertase YidC</fullName>
    </recommendedName>
    <alternativeName>
        <fullName evidence="12 13">Foldase YidC</fullName>
    </alternativeName>
    <alternativeName>
        <fullName evidence="11 13">Membrane integrase YidC</fullName>
    </alternativeName>
    <alternativeName>
        <fullName evidence="13">Membrane protein YidC</fullName>
    </alternativeName>
</protein>
<comment type="caution">
    <text evidence="17">The sequence shown here is derived from an EMBL/GenBank/DDBJ whole genome shotgun (WGS) entry which is preliminary data.</text>
</comment>
<dbReference type="InterPro" id="IPR001708">
    <property type="entry name" value="YidC/ALB3/OXA1/COX18"/>
</dbReference>
<evidence type="ECO:0000256" key="15">
    <source>
        <dbReference type="SAM" id="MobiDB-lite"/>
    </source>
</evidence>
<keyword evidence="10 13" id="KW-0143">Chaperone</keyword>
<dbReference type="InterPro" id="IPR028053">
    <property type="entry name" value="Membr_insert_YidC_N"/>
</dbReference>
<feature type="compositionally biased region" description="Low complexity" evidence="15">
    <location>
        <begin position="605"/>
        <end position="619"/>
    </location>
</feature>
<evidence type="ECO:0000256" key="3">
    <source>
        <dbReference type="ARBA" id="ARBA00015325"/>
    </source>
</evidence>
<evidence type="ECO:0000256" key="13">
    <source>
        <dbReference type="HAMAP-Rule" id="MF_01810"/>
    </source>
</evidence>
<keyword evidence="18" id="KW-1185">Reference proteome</keyword>
<comment type="similarity">
    <text evidence="2 13">Belongs to the OXA1/ALB3/YidC family. Type 1 subfamily.</text>
</comment>
<feature type="transmembrane region" description="Helical" evidence="13">
    <location>
        <begin position="494"/>
        <end position="513"/>
    </location>
</feature>
<feature type="transmembrane region" description="Helical" evidence="13">
    <location>
        <begin position="12"/>
        <end position="28"/>
    </location>
</feature>
<evidence type="ECO:0000313" key="18">
    <source>
        <dbReference type="Proteomes" id="UP001549146"/>
    </source>
</evidence>
<evidence type="ECO:0000259" key="16">
    <source>
        <dbReference type="Pfam" id="PF02096"/>
    </source>
</evidence>
<evidence type="ECO:0000256" key="12">
    <source>
        <dbReference type="ARBA" id="ARBA00033342"/>
    </source>
</evidence>
<dbReference type="Gene3D" id="2.70.98.90">
    <property type="match status" value="1"/>
</dbReference>
<sequence>MQQERKFDKNTLIAIILMGVFMFGFMYFNQPSEEELKEKARQEQLAAQKEKEAQEAVAQLQSQTPTVQVDSTATAPVVVKAEDFETENEHFKVKFSGKGGYISELLLKDFSAFDKNAADHKKPMYLIGENNNKFNLRIKDKAGRDINTSELSFSPSVQKTGDVTIVTMTAPIDQGKLEYVYTIGKDYTVGFEIKSQGIHNITSEKNIGVDWNLKASSTEKGKQQEGYWAQTYFRFKGTSDVEYELFGADEWSEKESVDWIAFKQQFFSTILSFDEGFQTPKGGSVGIDYEIDPEHSKEYNFAAFLPISGSELNYKMQWDFVPLDYRLLASDKYEGKNFDEIIPFGWGFLGWINKHFFLNIFQWLAKTGMNYGWVILLMTIVVKLVLSPIMYKQYRQSAMMRILRPELNEINEKHKGQENAMKRQQATMELYRKAGVNPLSGCLPALIQIPIFYALFRFFPNVIDLRGQSFLWAEDLTAYDSPISLPDWVPLMDGHISILALSYIIAMVIYFKVSGSMDSFNQPPQEGMPDMRMMKYVMYLMPVFFFVFLNSYASGLSWYYLVSNVINIGIVLFIKNVMIDDKKIHEKIQENKAKPKKPSKWGSKMQKLMEQAQEAQKQQEAMKKNKKK</sequence>
<evidence type="ECO:0000256" key="10">
    <source>
        <dbReference type="ARBA" id="ARBA00023186"/>
    </source>
</evidence>
<evidence type="ECO:0000256" key="4">
    <source>
        <dbReference type="ARBA" id="ARBA00022448"/>
    </source>
</evidence>